<feature type="region of interest" description="Disordered" evidence="1">
    <location>
        <begin position="1"/>
        <end position="20"/>
    </location>
</feature>
<accession>A0A8X6WS37</accession>
<evidence type="ECO:0000313" key="2">
    <source>
        <dbReference type="EMBL" id="GFY40318.1"/>
    </source>
</evidence>
<keyword evidence="3" id="KW-1185">Reference proteome</keyword>
<evidence type="ECO:0000313" key="3">
    <source>
        <dbReference type="Proteomes" id="UP000886998"/>
    </source>
</evidence>
<organism evidence="2 3">
    <name type="scientific">Trichonephila inaurata madagascariensis</name>
    <dbReference type="NCBI Taxonomy" id="2747483"/>
    <lineage>
        <taxon>Eukaryota</taxon>
        <taxon>Metazoa</taxon>
        <taxon>Ecdysozoa</taxon>
        <taxon>Arthropoda</taxon>
        <taxon>Chelicerata</taxon>
        <taxon>Arachnida</taxon>
        <taxon>Araneae</taxon>
        <taxon>Araneomorphae</taxon>
        <taxon>Entelegynae</taxon>
        <taxon>Araneoidea</taxon>
        <taxon>Nephilidae</taxon>
        <taxon>Trichonephila</taxon>
        <taxon>Trichonephila inaurata</taxon>
    </lineage>
</organism>
<dbReference type="EMBL" id="BMAV01001833">
    <property type="protein sequence ID" value="GFY40318.1"/>
    <property type="molecule type" value="Genomic_DNA"/>
</dbReference>
<comment type="caution">
    <text evidence="2">The sequence shown here is derived from an EMBL/GenBank/DDBJ whole genome shotgun (WGS) entry which is preliminary data.</text>
</comment>
<feature type="compositionally biased region" description="Polar residues" evidence="1">
    <location>
        <begin position="7"/>
        <end position="16"/>
    </location>
</feature>
<dbReference type="AlphaFoldDB" id="A0A8X6WS37"/>
<evidence type="ECO:0000256" key="1">
    <source>
        <dbReference type="SAM" id="MobiDB-lite"/>
    </source>
</evidence>
<proteinExistence type="predicted"/>
<protein>
    <submittedName>
        <fullName evidence="2">Uncharacterized protein</fullName>
    </submittedName>
</protein>
<sequence>MKGGHAINSSSAMTSSDKGDINCSVTHPISSTRIPDVALRSVMSCSQIPYCNTWLRQKTGIILSAPPTATNCLFA</sequence>
<name>A0A8X6WS37_9ARAC</name>
<reference evidence="2" key="1">
    <citation type="submission" date="2020-08" db="EMBL/GenBank/DDBJ databases">
        <title>Multicomponent nature underlies the extraordinary mechanical properties of spider dragline silk.</title>
        <authorList>
            <person name="Kono N."/>
            <person name="Nakamura H."/>
            <person name="Mori M."/>
            <person name="Yoshida Y."/>
            <person name="Ohtoshi R."/>
            <person name="Malay A.D."/>
            <person name="Moran D.A.P."/>
            <person name="Tomita M."/>
            <person name="Numata K."/>
            <person name="Arakawa K."/>
        </authorList>
    </citation>
    <scope>NUCLEOTIDE SEQUENCE</scope>
</reference>
<dbReference type="Proteomes" id="UP000886998">
    <property type="component" value="Unassembled WGS sequence"/>
</dbReference>
<gene>
    <name evidence="2" type="ORF">TNIN_250471</name>
</gene>